<evidence type="ECO:0000256" key="1">
    <source>
        <dbReference type="SAM" id="Phobius"/>
    </source>
</evidence>
<dbReference type="Proteomes" id="UP001199916">
    <property type="component" value="Unassembled WGS sequence"/>
</dbReference>
<evidence type="ECO:0000313" key="2">
    <source>
        <dbReference type="EMBL" id="MCE5171197.1"/>
    </source>
</evidence>
<keyword evidence="3" id="KW-1185">Reference proteome</keyword>
<keyword evidence="1" id="KW-0472">Membrane</keyword>
<keyword evidence="1" id="KW-0812">Transmembrane</keyword>
<feature type="transmembrane region" description="Helical" evidence="1">
    <location>
        <begin position="6"/>
        <end position="22"/>
    </location>
</feature>
<name>A0ABS8YHZ6_9BACL</name>
<keyword evidence="1" id="KW-1133">Transmembrane helix</keyword>
<sequence>MSNVAYIIIWTVLLFFPLAAAIKRYWSAFVIYAVACAIFLVQMLQNHGGWDDLADAATLLTVIGPFYVVGSIVWLITYLKRIRK</sequence>
<feature type="transmembrane region" description="Helical" evidence="1">
    <location>
        <begin position="29"/>
        <end position="45"/>
    </location>
</feature>
<evidence type="ECO:0000313" key="3">
    <source>
        <dbReference type="Proteomes" id="UP001199916"/>
    </source>
</evidence>
<proteinExistence type="predicted"/>
<feature type="transmembrane region" description="Helical" evidence="1">
    <location>
        <begin position="57"/>
        <end position="79"/>
    </location>
</feature>
<dbReference type="EMBL" id="JAJNBZ010000015">
    <property type="protein sequence ID" value="MCE5171197.1"/>
    <property type="molecule type" value="Genomic_DNA"/>
</dbReference>
<comment type="caution">
    <text evidence="2">The sequence shown here is derived from an EMBL/GenBank/DDBJ whole genome shotgun (WGS) entry which is preliminary data.</text>
</comment>
<protein>
    <submittedName>
        <fullName evidence="2">Uncharacterized protein</fullName>
    </submittedName>
</protein>
<gene>
    <name evidence="2" type="ORF">LQV63_18005</name>
</gene>
<accession>A0ABS8YHZ6</accession>
<reference evidence="2 3" key="1">
    <citation type="submission" date="2021-11" db="EMBL/GenBank/DDBJ databases">
        <title>Draft genome sequence of Paenibacillus profundus YoMME, a new Gram-positive bacteria with exoelectrogenic properties.</title>
        <authorList>
            <person name="Hubenova Y."/>
            <person name="Hubenova E."/>
            <person name="Manasiev Y."/>
            <person name="Peykov S."/>
            <person name="Mitov M."/>
        </authorList>
    </citation>
    <scope>NUCLEOTIDE SEQUENCE [LARGE SCALE GENOMIC DNA]</scope>
    <source>
        <strain evidence="2 3">YoMME</strain>
    </source>
</reference>
<organism evidence="2 3">
    <name type="scientific">Paenibacillus profundus</name>
    <dbReference type="NCBI Taxonomy" id="1173085"/>
    <lineage>
        <taxon>Bacteria</taxon>
        <taxon>Bacillati</taxon>
        <taxon>Bacillota</taxon>
        <taxon>Bacilli</taxon>
        <taxon>Bacillales</taxon>
        <taxon>Paenibacillaceae</taxon>
        <taxon>Paenibacillus</taxon>
    </lineage>
</organism>
<dbReference type="RefSeq" id="WP_233697733.1">
    <property type="nucleotide sequence ID" value="NZ_JAJNBZ010000015.1"/>
</dbReference>